<dbReference type="InterPro" id="IPR015199">
    <property type="entry name" value="DNA_pol_III_delta_C"/>
</dbReference>
<comment type="subunit">
    <text evidence="2">DNA polymerase III contains a core (composed of alpha, epsilon and theta chains) that associates with a tau subunit. This core dimerizes to form the POLIII' complex. PolIII' associates with the gamma complex (composed of gamma, delta, delta', psi and chi chains) and with the beta chain to form the complete DNA polymerase III complex.</text>
</comment>
<sequence>MKITWNPWLKKYYKEIIQYCYINKLHHSIIIESYNIKDTFKLIWTLSQWILCNKKKNMKSCGICSGCTLVSLYKHPDFYVLYPKNKKKNIDIVTIRDTIHNILKTAQQNENKILWIPRYEFLTSFGINALLKIIEEPPKNTWFFIGNNKIHTLHKTLRSRCVLYQISQPVEKIGYIWMKKYIEKNKHVCLTSLRINYHSPELAINFLTSPFYEMRYNLYFKIHYAINNNKFVQLLPFIYDKNMIVKINWIILLLLDAMKIKKKFFIFTINLDQINLVKKISIKYSYHNLYNIIQNWIKCRYQLININNINYELLIINQLFMWENIILNK</sequence>
<dbReference type="Pfam" id="PF13177">
    <property type="entry name" value="DNA_pol3_delta2"/>
    <property type="match status" value="1"/>
</dbReference>
<dbReference type="GO" id="GO:0003677">
    <property type="term" value="F:DNA binding"/>
    <property type="evidence" value="ECO:0007669"/>
    <property type="project" value="InterPro"/>
</dbReference>
<dbReference type="RefSeq" id="WP_158351848.1">
    <property type="nucleotide sequence ID" value="NZ_CP032998.1"/>
</dbReference>
<evidence type="ECO:0000259" key="3">
    <source>
        <dbReference type="Pfam" id="PF09115"/>
    </source>
</evidence>
<gene>
    <name evidence="4" type="ORF">D9V79_01095</name>
</gene>
<reference evidence="4 5" key="1">
    <citation type="submission" date="2018-10" db="EMBL/GenBank/DDBJ databases">
        <title>Comparative functional genomics of the obligate endosymbiont Buchnera aphidicola.</title>
        <authorList>
            <person name="Chong R.A."/>
        </authorList>
    </citation>
    <scope>NUCLEOTIDE SEQUENCE [LARGE SCALE GENOMIC DNA]</scope>
    <source>
        <strain evidence="4 5">Ssp</strain>
    </source>
</reference>
<proteinExistence type="predicted"/>
<keyword evidence="1" id="KW-0548">Nucleotidyltransferase</keyword>
<keyword evidence="5" id="KW-1185">Reference proteome</keyword>
<dbReference type="GO" id="GO:0006260">
    <property type="term" value="P:DNA replication"/>
    <property type="evidence" value="ECO:0007669"/>
    <property type="project" value="InterPro"/>
</dbReference>
<dbReference type="InterPro" id="IPR027417">
    <property type="entry name" value="P-loop_NTPase"/>
</dbReference>
<dbReference type="InterPro" id="IPR008921">
    <property type="entry name" value="DNA_pol3_clamp-load_cplx_C"/>
</dbReference>
<protein>
    <submittedName>
        <fullName evidence="4">DNA polymerase III subunit delta</fullName>
    </submittedName>
</protein>
<organism evidence="4 5">
    <name type="scientific">Buchnera aphidicola</name>
    <name type="common">Stegophylla sp.</name>
    <dbReference type="NCBI Taxonomy" id="2315800"/>
    <lineage>
        <taxon>Bacteria</taxon>
        <taxon>Pseudomonadati</taxon>
        <taxon>Pseudomonadota</taxon>
        <taxon>Gammaproteobacteria</taxon>
        <taxon>Enterobacterales</taxon>
        <taxon>Erwiniaceae</taxon>
        <taxon>Buchnera</taxon>
    </lineage>
</organism>
<dbReference type="SUPFAM" id="SSF48019">
    <property type="entry name" value="post-AAA+ oligomerization domain-like"/>
    <property type="match status" value="1"/>
</dbReference>
<feature type="domain" description="DNA polymerase III delta subunit C-terminal" evidence="3">
    <location>
        <begin position="211"/>
        <end position="323"/>
    </location>
</feature>
<keyword evidence="1" id="KW-0239">DNA-directed DNA polymerase</keyword>
<evidence type="ECO:0000313" key="4">
    <source>
        <dbReference type="EMBL" id="QCI26390.1"/>
    </source>
</evidence>
<dbReference type="GO" id="GO:0003887">
    <property type="term" value="F:DNA-directed DNA polymerase activity"/>
    <property type="evidence" value="ECO:0007669"/>
    <property type="project" value="UniProtKB-KW"/>
</dbReference>
<accession>A0A4D6YKL7</accession>
<dbReference type="OrthoDB" id="9811073at2"/>
<dbReference type="AlphaFoldDB" id="A0A4D6YKL7"/>
<dbReference type="GO" id="GO:0009360">
    <property type="term" value="C:DNA polymerase III complex"/>
    <property type="evidence" value="ECO:0007669"/>
    <property type="project" value="InterPro"/>
</dbReference>
<dbReference type="Pfam" id="PF09115">
    <property type="entry name" value="DNApol3-delta_C"/>
    <property type="match status" value="1"/>
</dbReference>
<dbReference type="EMBL" id="CP032998">
    <property type="protein sequence ID" value="QCI26390.1"/>
    <property type="molecule type" value="Genomic_DNA"/>
</dbReference>
<evidence type="ECO:0000313" key="5">
    <source>
        <dbReference type="Proteomes" id="UP000298636"/>
    </source>
</evidence>
<name>A0A4D6YKL7_9GAMM</name>
<evidence type="ECO:0000256" key="1">
    <source>
        <dbReference type="ARBA" id="ARBA00022932"/>
    </source>
</evidence>
<dbReference type="Proteomes" id="UP000298636">
    <property type="component" value="Chromosome"/>
</dbReference>
<dbReference type="Gene3D" id="3.40.50.300">
    <property type="entry name" value="P-loop containing nucleotide triphosphate hydrolases"/>
    <property type="match status" value="1"/>
</dbReference>
<evidence type="ECO:0000256" key="2">
    <source>
        <dbReference type="ARBA" id="ARBA00026073"/>
    </source>
</evidence>
<keyword evidence="1" id="KW-0808">Transferase</keyword>
<dbReference type="SUPFAM" id="SSF52540">
    <property type="entry name" value="P-loop containing nucleoside triphosphate hydrolases"/>
    <property type="match status" value="1"/>
</dbReference>
<dbReference type="Gene3D" id="1.20.272.10">
    <property type="match status" value="1"/>
</dbReference>